<dbReference type="GO" id="GO:0008781">
    <property type="term" value="F:N-acylneuraminate cytidylyltransferase activity"/>
    <property type="evidence" value="ECO:0007669"/>
    <property type="project" value="TreeGrafter"/>
</dbReference>
<proteinExistence type="predicted"/>
<accession>A0A1G2LZ79</accession>
<dbReference type="EMBL" id="MHRA01000003">
    <property type="protein sequence ID" value="OHA16091.1"/>
    <property type="molecule type" value="Genomic_DNA"/>
</dbReference>
<name>A0A1G2LZ79_9BACT</name>
<evidence type="ECO:0008006" key="3">
    <source>
        <dbReference type="Google" id="ProtNLM"/>
    </source>
</evidence>
<dbReference type="SUPFAM" id="SSF53448">
    <property type="entry name" value="Nucleotide-diphospho-sugar transferases"/>
    <property type="match status" value="1"/>
</dbReference>
<sequence length="243" mass="27650">MINIGNAFGIIPARGGSKRLPGKNIKDFLGKPLLAWTIETAKASGVFDRLILMTDDEEIAEVGKRYGAEVPFMEPEEFAGDTCYIAEPLRYTINRLKEEQNYYRDFFVLLEPTSPGRQPEHVREVVKIFSKSDADSMLGVSELPARFNPAKALKIQESGQLTRLDDSPFYQAPHQNQLVSKLYFINSAIYAFKTENLFIGSKNLWGAKTMPYVMDIKYAMDIDTEDDWVIAEAKMKKFLEELK</sequence>
<evidence type="ECO:0000313" key="1">
    <source>
        <dbReference type="EMBL" id="OHA16091.1"/>
    </source>
</evidence>
<reference evidence="1 2" key="1">
    <citation type="journal article" date="2016" name="Nat. Commun.">
        <title>Thousands of microbial genomes shed light on interconnected biogeochemical processes in an aquifer system.</title>
        <authorList>
            <person name="Anantharaman K."/>
            <person name="Brown C.T."/>
            <person name="Hug L.A."/>
            <person name="Sharon I."/>
            <person name="Castelle C.J."/>
            <person name="Probst A.J."/>
            <person name="Thomas B.C."/>
            <person name="Singh A."/>
            <person name="Wilkins M.J."/>
            <person name="Karaoz U."/>
            <person name="Brodie E.L."/>
            <person name="Williams K.H."/>
            <person name="Hubbard S.S."/>
            <person name="Banfield J.F."/>
        </authorList>
    </citation>
    <scope>NUCLEOTIDE SEQUENCE [LARGE SCALE GENOMIC DNA]</scope>
</reference>
<dbReference type="InterPro" id="IPR050793">
    <property type="entry name" value="CMP-NeuNAc_synthase"/>
</dbReference>
<protein>
    <recommendedName>
        <fullName evidence="3">Acylneuraminate cytidylyltransferase</fullName>
    </recommendedName>
</protein>
<evidence type="ECO:0000313" key="2">
    <source>
        <dbReference type="Proteomes" id="UP000178116"/>
    </source>
</evidence>
<gene>
    <name evidence="1" type="ORF">A3A10_00860</name>
</gene>
<dbReference type="Gene3D" id="3.90.550.10">
    <property type="entry name" value="Spore Coat Polysaccharide Biosynthesis Protein SpsA, Chain A"/>
    <property type="match status" value="1"/>
</dbReference>
<dbReference type="InterPro" id="IPR029044">
    <property type="entry name" value="Nucleotide-diphossugar_trans"/>
</dbReference>
<comment type="caution">
    <text evidence="1">The sequence shown here is derived from an EMBL/GenBank/DDBJ whole genome shotgun (WGS) entry which is preliminary data.</text>
</comment>
<dbReference type="InterPro" id="IPR003329">
    <property type="entry name" value="Cytidylyl_trans"/>
</dbReference>
<dbReference type="CDD" id="cd02513">
    <property type="entry name" value="CMP-NeuAc_Synthase"/>
    <property type="match status" value="1"/>
</dbReference>
<dbReference type="Proteomes" id="UP000178116">
    <property type="component" value="Unassembled WGS sequence"/>
</dbReference>
<dbReference type="Pfam" id="PF02348">
    <property type="entry name" value="CTP_transf_3"/>
    <property type="match status" value="1"/>
</dbReference>
<organism evidence="1 2">
    <name type="scientific">Candidatus Tagabacteria bacterium RIFCSPLOWO2_01_FULL_42_9</name>
    <dbReference type="NCBI Taxonomy" id="1802296"/>
    <lineage>
        <taxon>Bacteria</taxon>
        <taxon>Candidatus Tagaibacteriota</taxon>
    </lineage>
</organism>
<dbReference type="PANTHER" id="PTHR21485:SF6">
    <property type="entry name" value="N-ACYLNEURAMINATE CYTIDYLYLTRANSFERASE-RELATED"/>
    <property type="match status" value="1"/>
</dbReference>
<dbReference type="AlphaFoldDB" id="A0A1G2LZ79"/>
<dbReference type="PANTHER" id="PTHR21485">
    <property type="entry name" value="HAD SUPERFAMILY MEMBERS CMAS AND KDSC"/>
    <property type="match status" value="1"/>
</dbReference>